<sequence length="76" mass="8597">MKMIKNATGQTEFLRNLIAGEKSVWYCKDQNVDPEMRKMTATVCKAKLGFKIRQSKALIVTPDSIPQAIIIVERIS</sequence>
<accession>A0AAU7PK09</accession>
<evidence type="ECO:0000313" key="1">
    <source>
        <dbReference type="EMBL" id="XBS49998.1"/>
    </source>
</evidence>
<protein>
    <submittedName>
        <fullName evidence="1">Uncharacterized protein</fullName>
    </submittedName>
</protein>
<organism evidence="1">
    <name type="scientific">Salmonella phage SalP219</name>
    <dbReference type="NCBI Taxonomy" id="3158864"/>
    <lineage>
        <taxon>Viruses</taxon>
        <taxon>Duplodnaviria</taxon>
        <taxon>Heunggongvirae</taxon>
        <taxon>Uroviricota</taxon>
        <taxon>Caudoviricetes</taxon>
        <taxon>Vequintavirinae</taxon>
        <taxon>Seunavirus</taxon>
    </lineage>
</organism>
<name>A0AAU7PK09_9CAUD</name>
<dbReference type="EMBL" id="PP595732">
    <property type="protein sequence ID" value="XBS49998.1"/>
    <property type="molecule type" value="Genomic_DNA"/>
</dbReference>
<reference evidence="1" key="1">
    <citation type="submission" date="2024-04" db="EMBL/GenBank/DDBJ databases">
        <authorList>
            <person name="Jaglan A.B."/>
            <person name="Vashisth M."/>
            <person name="Anand T."/>
            <person name="Virmani N."/>
            <person name="Bera B."/>
            <person name="Vaid R."/>
        </authorList>
    </citation>
    <scope>NUCLEOTIDE SEQUENCE</scope>
</reference>
<proteinExistence type="predicted"/>